<dbReference type="GO" id="GO:0003677">
    <property type="term" value="F:DNA binding"/>
    <property type="evidence" value="ECO:0007669"/>
    <property type="project" value="UniProtKB-UniRule"/>
</dbReference>
<evidence type="ECO:0000256" key="12">
    <source>
        <dbReference type="SAM" id="Coils"/>
    </source>
</evidence>
<dbReference type="EC" id="2.7.7.6" evidence="2 11"/>
<accession>A0A0K2JFI4</accession>
<proteinExistence type="inferred from homology"/>
<dbReference type="InterPro" id="IPR011263">
    <property type="entry name" value="DNA-dir_RNA_pol_RpoA/D/Rpb3"/>
</dbReference>
<evidence type="ECO:0000256" key="1">
    <source>
        <dbReference type="ARBA" id="ARBA00007123"/>
    </source>
</evidence>
<dbReference type="Proteomes" id="UP000062963">
    <property type="component" value="Chromosome"/>
</dbReference>
<evidence type="ECO:0000259" key="13">
    <source>
        <dbReference type="SMART" id="SM00662"/>
    </source>
</evidence>
<protein>
    <recommendedName>
        <fullName evidence="3 11">DNA-directed RNA polymerase subunit alpha</fullName>
        <shortName evidence="11">RNAP subunit alpha</shortName>
        <ecNumber evidence="2 11">2.7.7.6</ecNumber>
    </recommendedName>
    <alternativeName>
        <fullName evidence="9 11">RNA polymerase subunit alpha</fullName>
    </alternativeName>
    <alternativeName>
        <fullName evidence="8 11">Transcriptase subunit alpha</fullName>
    </alternativeName>
</protein>
<evidence type="ECO:0000256" key="5">
    <source>
        <dbReference type="ARBA" id="ARBA00022679"/>
    </source>
</evidence>
<evidence type="ECO:0000313" key="15">
    <source>
        <dbReference type="Proteomes" id="UP000062963"/>
    </source>
</evidence>
<dbReference type="GO" id="GO:0003899">
    <property type="term" value="F:DNA-directed RNA polymerase activity"/>
    <property type="evidence" value="ECO:0007669"/>
    <property type="project" value="UniProtKB-UniRule"/>
</dbReference>
<dbReference type="GO" id="GO:0000428">
    <property type="term" value="C:DNA-directed RNA polymerase complex"/>
    <property type="evidence" value="ECO:0007669"/>
    <property type="project" value="UniProtKB-KW"/>
</dbReference>
<dbReference type="RefSeq" id="WP_053390528.1">
    <property type="nucleotide sequence ID" value="NZ_CP010899.1"/>
</dbReference>
<keyword evidence="4 11" id="KW-0240">DNA-directed RNA polymerase</keyword>
<reference evidence="14 15" key="1">
    <citation type="journal article" date="2015" name="Genome Announc.">
        <title>Complete Genome Sequence of Spiroplasma kunkelii Strain CR2-3x, Causal Agent of Corn Stunt Disease in Zea mays L.</title>
        <authorList>
            <person name="Davis R.E."/>
            <person name="Shao J."/>
            <person name="Dally E.L."/>
            <person name="Zhao Y."/>
            <person name="Gasparich G.E."/>
            <person name="Gaynor B.J."/>
            <person name="Athey J.C."/>
            <person name="Harrison N.A."/>
            <person name="Donofrio N."/>
        </authorList>
    </citation>
    <scope>NUCLEOTIDE SEQUENCE [LARGE SCALE GENOMIC DNA]</scope>
    <source>
        <strain evidence="14 15">CR2-3x</strain>
    </source>
</reference>
<dbReference type="NCBIfam" id="NF003513">
    <property type="entry name" value="PRK05182.1-2"/>
    <property type="match status" value="1"/>
</dbReference>
<dbReference type="CDD" id="cd06928">
    <property type="entry name" value="RNAP_alpha_NTD"/>
    <property type="match status" value="1"/>
</dbReference>
<gene>
    <name evidence="11 14" type="primary">rpoA</name>
    <name evidence="14" type="ORF">SKUN_00267</name>
</gene>
<keyword evidence="12" id="KW-0175">Coiled coil</keyword>
<evidence type="ECO:0000256" key="10">
    <source>
        <dbReference type="ARBA" id="ARBA00048552"/>
    </source>
</evidence>
<evidence type="ECO:0000256" key="3">
    <source>
        <dbReference type="ARBA" id="ARBA00015972"/>
    </source>
</evidence>
<feature type="region of interest" description="Alpha C-terminal domain (alpha-CTD)" evidence="11">
    <location>
        <begin position="253"/>
        <end position="317"/>
    </location>
</feature>
<dbReference type="Pfam" id="PF01193">
    <property type="entry name" value="RNA_pol_L"/>
    <property type="match status" value="1"/>
</dbReference>
<evidence type="ECO:0000313" key="14">
    <source>
        <dbReference type="EMBL" id="ALA97187.1"/>
    </source>
</evidence>
<comment type="function">
    <text evidence="11">DNA-dependent RNA polymerase catalyzes the transcription of DNA into RNA using the four ribonucleoside triphosphates as substrates.</text>
</comment>
<dbReference type="Gene3D" id="1.10.150.20">
    <property type="entry name" value="5' to 3' exonuclease, C-terminal subdomain"/>
    <property type="match status" value="1"/>
</dbReference>
<feature type="region of interest" description="Alpha N-terminal domain (alpha-NTD)" evidence="11">
    <location>
        <begin position="1"/>
        <end position="233"/>
    </location>
</feature>
<evidence type="ECO:0000256" key="6">
    <source>
        <dbReference type="ARBA" id="ARBA00022695"/>
    </source>
</evidence>
<dbReference type="InterPro" id="IPR036643">
    <property type="entry name" value="RNApol_insert_sf"/>
</dbReference>
<name>A0A0K2JFI4_SPIKU</name>
<dbReference type="InterPro" id="IPR011262">
    <property type="entry name" value="DNA-dir_RNA_pol_insert"/>
</dbReference>
<comment type="catalytic activity">
    <reaction evidence="10 11">
        <text>RNA(n) + a ribonucleoside 5'-triphosphate = RNA(n+1) + diphosphate</text>
        <dbReference type="Rhea" id="RHEA:21248"/>
        <dbReference type="Rhea" id="RHEA-COMP:14527"/>
        <dbReference type="Rhea" id="RHEA-COMP:17342"/>
        <dbReference type="ChEBI" id="CHEBI:33019"/>
        <dbReference type="ChEBI" id="CHEBI:61557"/>
        <dbReference type="ChEBI" id="CHEBI:140395"/>
        <dbReference type="EC" id="2.7.7.6"/>
    </reaction>
</comment>
<organism evidence="14 15">
    <name type="scientific">Spiroplasma kunkelii CR2-3x</name>
    <dbReference type="NCBI Taxonomy" id="273035"/>
    <lineage>
        <taxon>Bacteria</taxon>
        <taxon>Bacillati</taxon>
        <taxon>Mycoplasmatota</taxon>
        <taxon>Mollicutes</taxon>
        <taxon>Entomoplasmatales</taxon>
        <taxon>Spiroplasmataceae</taxon>
        <taxon>Spiroplasma</taxon>
    </lineage>
</organism>
<dbReference type="GO" id="GO:0005737">
    <property type="term" value="C:cytoplasm"/>
    <property type="evidence" value="ECO:0007669"/>
    <property type="project" value="UniProtKB-ARBA"/>
</dbReference>
<comment type="domain">
    <text evidence="11">The N-terminal domain is essential for RNAP assembly and basal transcription, whereas the C-terminal domain is involved in interaction with transcriptional regulators and with upstream promoter elements.</text>
</comment>
<comment type="similarity">
    <text evidence="1 11">Belongs to the RNA polymerase alpha chain family.</text>
</comment>
<dbReference type="NCBIfam" id="NF003519">
    <property type="entry name" value="PRK05182.2-5"/>
    <property type="match status" value="1"/>
</dbReference>
<evidence type="ECO:0000256" key="9">
    <source>
        <dbReference type="ARBA" id="ARBA00033070"/>
    </source>
</evidence>
<dbReference type="PATRIC" id="fig|273035.7.peg.310"/>
<dbReference type="Pfam" id="PF01000">
    <property type="entry name" value="RNA_pol_A_bac"/>
    <property type="match status" value="1"/>
</dbReference>
<keyword evidence="7 11" id="KW-0804">Transcription</keyword>
<evidence type="ECO:0000256" key="11">
    <source>
        <dbReference type="HAMAP-Rule" id="MF_00059"/>
    </source>
</evidence>
<dbReference type="AlphaFoldDB" id="A0A0K2JFI4"/>
<evidence type="ECO:0000256" key="8">
    <source>
        <dbReference type="ARBA" id="ARBA00032524"/>
    </source>
</evidence>
<evidence type="ECO:0000256" key="4">
    <source>
        <dbReference type="ARBA" id="ARBA00022478"/>
    </source>
</evidence>
<feature type="coiled-coil region" evidence="12">
    <location>
        <begin position="243"/>
        <end position="295"/>
    </location>
</feature>
<dbReference type="HAMAP" id="MF_00059">
    <property type="entry name" value="RNApol_bact_RpoA"/>
    <property type="match status" value="1"/>
</dbReference>
<evidence type="ECO:0000256" key="7">
    <source>
        <dbReference type="ARBA" id="ARBA00023163"/>
    </source>
</evidence>
<dbReference type="Gene3D" id="3.30.1360.10">
    <property type="entry name" value="RNA polymerase, RBP11-like subunit"/>
    <property type="match status" value="1"/>
</dbReference>
<dbReference type="Pfam" id="PF03118">
    <property type="entry name" value="RNA_pol_A_CTD"/>
    <property type="match status" value="1"/>
</dbReference>
<dbReference type="GO" id="GO:0046983">
    <property type="term" value="F:protein dimerization activity"/>
    <property type="evidence" value="ECO:0007669"/>
    <property type="project" value="InterPro"/>
</dbReference>
<dbReference type="SUPFAM" id="SSF56553">
    <property type="entry name" value="Insert subdomain of RNA polymerase alpha subunit"/>
    <property type="match status" value="1"/>
</dbReference>
<dbReference type="FunFam" id="2.170.120.12:FF:000001">
    <property type="entry name" value="DNA-directed RNA polymerase subunit alpha"/>
    <property type="match status" value="1"/>
</dbReference>
<sequence>MKQFIRPEFKLQAEDKANNYGKFLVEPLERGFGVTLGNAIRRTLLSATPGAAVFAVRIKGSSHEFTAIPGVVEHVTKIILNIKNLVLKINQDIIPDGESVILKVFSSKEGEIYARDLVVPTGVEVINGDLLLATIAKGGELDLELHARNSRGYKSFTDNKKEKKYADLIVIDSNYCPIQRVAYNVEPTKVGKNADLEKLELEIQTDSSITPVNAVAMAAKVITEHLEFFVNLNEAIKATQIISSEAEAEEDELDRSIDELEFTQRSQNCLKRAKIDTLRDLVSKSEDEIQEIRNLGKKSLTEIKDKVAQLGLHFRRD</sequence>
<keyword evidence="15" id="KW-1185">Reference proteome</keyword>
<comment type="subunit">
    <text evidence="11">Homodimer. The RNAP catalytic core consists of 2 alpha, 1 beta, 1 beta' and 1 omega subunit. When a sigma factor is associated with the core the holoenzyme is formed, which can initiate transcription.</text>
</comment>
<dbReference type="InterPro" id="IPR011260">
    <property type="entry name" value="RNAP_asu_C"/>
</dbReference>
<evidence type="ECO:0000256" key="2">
    <source>
        <dbReference type="ARBA" id="ARBA00012418"/>
    </source>
</evidence>
<dbReference type="KEGG" id="skn:SKUN_00267"/>
<dbReference type="InterPro" id="IPR011773">
    <property type="entry name" value="DNA-dir_RpoA"/>
</dbReference>
<feature type="domain" description="DNA-directed RNA polymerase RpoA/D/Rpb3-type" evidence="13">
    <location>
        <begin position="20"/>
        <end position="232"/>
    </location>
</feature>
<dbReference type="GO" id="GO:0006351">
    <property type="term" value="P:DNA-templated transcription"/>
    <property type="evidence" value="ECO:0007669"/>
    <property type="project" value="UniProtKB-UniRule"/>
</dbReference>
<dbReference type="EMBL" id="CP010899">
    <property type="protein sequence ID" value="ALA97187.1"/>
    <property type="molecule type" value="Genomic_DNA"/>
</dbReference>
<dbReference type="SUPFAM" id="SSF55257">
    <property type="entry name" value="RBP11-like subunits of RNA polymerase"/>
    <property type="match status" value="1"/>
</dbReference>
<dbReference type="OrthoDB" id="9805706at2"/>
<dbReference type="NCBIfam" id="TIGR02027">
    <property type="entry name" value="rpoA"/>
    <property type="match status" value="1"/>
</dbReference>
<keyword evidence="6 11" id="KW-0548">Nucleotidyltransferase</keyword>
<dbReference type="InterPro" id="IPR036603">
    <property type="entry name" value="RBP11-like"/>
</dbReference>
<keyword evidence="5 11" id="KW-0808">Transferase</keyword>
<dbReference type="STRING" id="273035.SKUN_00267"/>
<dbReference type="SMART" id="SM00662">
    <property type="entry name" value="RPOLD"/>
    <property type="match status" value="1"/>
</dbReference>
<dbReference type="SUPFAM" id="SSF47789">
    <property type="entry name" value="C-terminal domain of RNA polymerase alpha subunit"/>
    <property type="match status" value="1"/>
</dbReference>
<dbReference type="Gene3D" id="2.170.120.12">
    <property type="entry name" value="DNA-directed RNA polymerase, insert domain"/>
    <property type="match status" value="1"/>
</dbReference>